<organism evidence="6 7">
    <name type="scientific">Eptatretus burgeri</name>
    <name type="common">Inshore hagfish</name>
    <dbReference type="NCBI Taxonomy" id="7764"/>
    <lineage>
        <taxon>Eukaryota</taxon>
        <taxon>Metazoa</taxon>
        <taxon>Chordata</taxon>
        <taxon>Craniata</taxon>
        <taxon>Vertebrata</taxon>
        <taxon>Cyclostomata</taxon>
        <taxon>Myxini</taxon>
        <taxon>Myxiniformes</taxon>
        <taxon>Myxinidae</taxon>
        <taxon>Eptatretinae</taxon>
        <taxon>Eptatretus</taxon>
    </lineage>
</organism>
<dbReference type="InterPro" id="IPR050904">
    <property type="entry name" value="Adhesion/Biosynth-related"/>
</dbReference>
<dbReference type="GO" id="GO:0031012">
    <property type="term" value="C:extracellular matrix"/>
    <property type="evidence" value="ECO:0007669"/>
    <property type="project" value="TreeGrafter"/>
</dbReference>
<protein>
    <submittedName>
        <fullName evidence="6">Transforming growth factor, beta-induced</fullName>
    </submittedName>
</protein>
<dbReference type="InterPro" id="IPR011489">
    <property type="entry name" value="EMI_domain"/>
</dbReference>
<evidence type="ECO:0000259" key="5">
    <source>
        <dbReference type="PROSITE" id="PS51041"/>
    </source>
</evidence>
<dbReference type="Pfam" id="PF02469">
    <property type="entry name" value="Fasciclin"/>
    <property type="match status" value="4"/>
</dbReference>
<evidence type="ECO:0000256" key="3">
    <source>
        <dbReference type="SAM" id="SignalP"/>
    </source>
</evidence>
<reference evidence="6" key="1">
    <citation type="submission" date="2025-08" db="UniProtKB">
        <authorList>
            <consortium name="Ensembl"/>
        </authorList>
    </citation>
    <scope>IDENTIFICATION</scope>
</reference>
<dbReference type="SMART" id="SM00554">
    <property type="entry name" value="FAS1"/>
    <property type="match status" value="3"/>
</dbReference>
<feature type="domain" description="FAS1" evidence="4">
    <location>
        <begin position="370"/>
        <end position="493"/>
    </location>
</feature>
<keyword evidence="2" id="KW-1015">Disulfide bond</keyword>
<feature type="signal peptide" evidence="3">
    <location>
        <begin position="1"/>
        <end position="21"/>
    </location>
</feature>
<dbReference type="PROSITE" id="PS50213">
    <property type="entry name" value="FAS1"/>
    <property type="match status" value="4"/>
</dbReference>
<evidence type="ECO:0000313" key="7">
    <source>
        <dbReference type="Proteomes" id="UP000694388"/>
    </source>
</evidence>
<dbReference type="GO" id="GO:0007155">
    <property type="term" value="P:cell adhesion"/>
    <property type="evidence" value="ECO:0007669"/>
    <property type="project" value="TreeGrafter"/>
</dbReference>
<dbReference type="FunFam" id="2.30.180.10:FF:000032">
    <property type="entry name" value="Fasciclin domain-containing protein, putative"/>
    <property type="match status" value="1"/>
</dbReference>
<dbReference type="GO" id="GO:0050839">
    <property type="term" value="F:cell adhesion molecule binding"/>
    <property type="evidence" value="ECO:0007669"/>
    <property type="project" value="TreeGrafter"/>
</dbReference>
<dbReference type="Ensembl" id="ENSEBUT00000017114.1">
    <property type="protein sequence ID" value="ENSEBUP00000016538.1"/>
    <property type="gene ID" value="ENSEBUG00000010365.1"/>
</dbReference>
<evidence type="ECO:0000313" key="6">
    <source>
        <dbReference type="Ensembl" id="ENSEBUP00000016538.1"/>
    </source>
</evidence>
<dbReference type="PROSITE" id="PS51041">
    <property type="entry name" value="EMI"/>
    <property type="match status" value="1"/>
</dbReference>
<proteinExistence type="predicted"/>
<feature type="domain" description="EMI" evidence="5">
    <location>
        <begin position="41"/>
        <end position="95"/>
    </location>
</feature>
<feature type="domain" description="FAS1" evidence="4">
    <location>
        <begin position="93"/>
        <end position="231"/>
    </location>
</feature>
<evidence type="ECO:0000256" key="1">
    <source>
        <dbReference type="ARBA" id="ARBA00022729"/>
    </source>
</evidence>
<feature type="chain" id="PRO_5034403858" evidence="3">
    <location>
        <begin position="22"/>
        <end position="613"/>
    </location>
</feature>
<keyword evidence="7" id="KW-1185">Reference proteome</keyword>
<dbReference type="InterPro" id="IPR036378">
    <property type="entry name" value="FAS1_dom_sf"/>
</dbReference>
<keyword evidence="1 3" id="KW-0732">Signal</keyword>
<dbReference type="GO" id="GO:0030198">
    <property type="term" value="P:extracellular matrix organization"/>
    <property type="evidence" value="ECO:0007669"/>
    <property type="project" value="TreeGrafter"/>
</dbReference>
<evidence type="ECO:0000256" key="2">
    <source>
        <dbReference type="ARBA" id="ARBA00023157"/>
    </source>
</evidence>
<evidence type="ECO:0000259" key="4">
    <source>
        <dbReference type="PROSITE" id="PS50213"/>
    </source>
</evidence>
<name>A0A8C4QJR3_EPTBU</name>
<feature type="domain" description="FAS1" evidence="4">
    <location>
        <begin position="497"/>
        <end position="613"/>
    </location>
</feature>
<dbReference type="GeneTree" id="ENSGT00530000063860"/>
<dbReference type="Proteomes" id="UP000694388">
    <property type="component" value="Unplaced"/>
</dbReference>
<accession>A0A8C4QJR3</accession>
<feature type="domain" description="FAS1" evidence="4">
    <location>
        <begin position="235"/>
        <end position="366"/>
    </location>
</feature>
<dbReference type="PANTHER" id="PTHR10900:SF124">
    <property type="entry name" value="FI05614P"/>
    <property type="match status" value="1"/>
</dbReference>
<dbReference type="PANTHER" id="PTHR10900">
    <property type="entry name" value="PERIOSTIN-RELATED"/>
    <property type="match status" value="1"/>
</dbReference>
<dbReference type="AlphaFoldDB" id="A0A8C4QJR3"/>
<dbReference type="SUPFAM" id="SSF82153">
    <property type="entry name" value="FAS1 domain"/>
    <property type="match status" value="4"/>
</dbReference>
<dbReference type="GO" id="GO:0005615">
    <property type="term" value="C:extracellular space"/>
    <property type="evidence" value="ECO:0007669"/>
    <property type="project" value="TreeGrafter"/>
</dbReference>
<reference evidence="6" key="2">
    <citation type="submission" date="2025-09" db="UniProtKB">
        <authorList>
            <consortium name="Ensembl"/>
        </authorList>
    </citation>
    <scope>IDENTIFICATION</scope>
</reference>
<dbReference type="Gene3D" id="2.30.180.10">
    <property type="entry name" value="FAS1 domain"/>
    <property type="match status" value="4"/>
</dbReference>
<sequence length="613" mass="68643">MSLHTLLFVTAALSLCVCCTCTPSYFDKILLHSRIRGSKQGSNVCAVQHVEGTDKKYFSNCKQWYSRQICGKPTVVSYECCPGYERVKNIEGCTAISPIVNMHETLGKVGALSTKSFSNQSELQLRLEGEGVYTMFAPSNEAWQLLPEEHRESLLSNINVELLNALHYHMVTQRLLTGDLFSGAVLTSMYEKQPLYINHYRNGIVTVNCARLVKPNFLATNGVVHLIDRVIGPVSNTIGEIVDYYEELEELTKLVNKAGLQDMLSADGPLTLFAPSNAAFAKLSQTTLRRITNNPEELKALILNHVLHTMRCTESFLGPTPLHSAEGAKLTVNCDAIGLKINGNINIQRKDVVATNGVIHIIDELIVPDAVKDMVDVAETYGVNEFTKLLTRVGLRDRLSRGDSITVLAPKNEALKELPRMPQHESKKLAEQHLVQGRYLSRDLYHGQLLESLSGTSLRVFVYHRALCIENACVDIRDKPMRNGALFILDGIIRPPTAPIIDILSSDKRFSILVNWFTRAGLHEQLREPGEMTLFAPTNEALQSMAPAKLARLRSMFHLTSHTRTSEAICQFEKNSDSWRKKNPSLCCFFLHMPKAPCFQGTERSWLSFFVHT</sequence>
<dbReference type="InterPro" id="IPR000782">
    <property type="entry name" value="FAS1_domain"/>
</dbReference>